<keyword evidence="2" id="KW-1185">Reference proteome</keyword>
<protein>
    <submittedName>
        <fullName evidence="1">Uncharacterized protein</fullName>
    </submittedName>
</protein>
<proteinExistence type="predicted"/>
<evidence type="ECO:0000313" key="1">
    <source>
        <dbReference type="EMBL" id="MCF1716426.1"/>
    </source>
</evidence>
<organism evidence="1 2">
    <name type="scientific">Flavihumibacter fluminis</name>
    <dbReference type="NCBI Taxonomy" id="2909236"/>
    <lineage>
        <taxon>Bacteria</taxon>
        <taxon>Pseudomonadati</taxon>
        <taxon>Bacteroidota</taxon>
        <taxon>Chitinophagia</taxon>
        <taxon>Chitinophagales</taxon>
        <taxon>Chitinophagaceae</taxon>
        <taxon>Flavihumibacter</taxon>
    </lineage>
</organism>
<dbReference type="EMBL" id="JAKEVY010000004">
    <property type="protein sequence ID" value="MCF1716426.1"/>
    <property type="molecule type" value="Genomic_DNA"/>
</dbReference>
<comment type="caution">
    <text evidence="1">The sequence shown here is derived from an EMBL/GenBank/DDBJ whole genome shotgun (WGS) entry which is preliminary data.</text>
</comment>
<reference evidence="1 2" key="1">
    <citation type="submission" date="2022-01" db="EMBL/GenBank/DDBJ databases">
        <title>Flavihumibacter sp. nov., isolated from sediment of a river.</title>
        <authorList>
            <person name="Liu H."/>
        </authorList>
    </citation>
    <scope>NUCLEOTIDE SEQUENCE [LARGE SCALE GENOMIC DNA]</scope>
    <source>
        <strain evidence="1 2">RY-1</strain>
    </source>
</reference>
<dbReference type="Proteomes" id="UP001200145">
    <property type="component" value="Unassembled WGS sequence"/>
</dbReference>
<dbReference type="RefSeq" id="WP_234867614.1">
    <property type="nucleotide sequence ID" value="NZ_JAKEVY010000004.1"/>
</dbReference>
<name>A0ABS9BP93_9BACT</name>
<gene>
    <name evidence="1" type="ORF">L0U88_17425</name>
</gene>
<evidence type="ECO:0000313" key="2">
    <source>
        <dbReference type="Proteomes" id="UP001200145"/>
    </source>
</evidence>
<sequence>MQVHQSIGEKRQEGFFRYSSMPGYQEHEYQLVWSIPDAVKEKIRKIRMGLQEKYPMPYGAGQQVLLPLVKFRQRQLLEERVKQSIYQLATGWRPFQIRLQDFAAQPSHSIYVPVATRASSYGNAGFAGITRDLKSIQLLLRLDKEHTPFFITEHKILVAGKLPSHVFDKAWLEYSQKSFSAQFLADACLLLKRSAGNPNWQIIQRVELRNLPVGVRQQSLFEA</sequence>
<dbReference type="Gene3D" id="3.90.1140.10">
    <property type="entry name" value="Cyclic phosphodiesterase"/>
    <property type="match status" value="1"/>
</dbReference>
<accession>A0ABS9BP93</accession>